<evidence type="ECO:0000256" key="2">
    <source>
        <dbReference type="ARBA" id="ARBA00009256"/>
    </source>
</evidence>
<keyword evidence="8" id="KW-0963">Cytoplasm</keyword>
<dbReference type="GO" id="GO:0016874">
    <property type="term" value="F:ligase activity"/>
    <property type="evidence" value="ECO:0007669"/>
    <property type="project" value="UniProtKB-KW"/>
</dbReference>
<sequence>MVTIDNIKLLKEKLSEERKQTKKIGFVPTMGALHDGHISLVKRSISENDITVVSVFLNPTQFNNARDFETYPRDLDRDLRLLFEAGADYVFAPTVEEIYPKDEPRQSPFDLGRVAEVMEGKHRPGHFAGVAEVVSKLFRIVEPDKAYFGEKDFQQIAVIRRMLSLMPDVSIEIIPCEIVREKDGLAMSSRNTRLNEDERRSAPFIYKALRHGVELFRKGASVEEVYKAVIEQIDQTPHLKVEYFSIVDGESLEDIKCWEESRVPVGCITVYCGEVRLIDHIHFTS</sequence>
<keyword evidence="6 8" id="KW-0067">ATP-binding</keyword>
<keyword evidence="4 8" id="KW-0566">Pantothenate biosynthesis</keyword>
<dbReference type="NCBIfam" id="TIGR00125">
    <property type="entry name" value="cyt_tran_rel"/>
    <property type="match status" value="1"/>
</dbReference>
<accession>A0ABR4XMT0</accession>
<protein>
    <recommendedName>
        <fullName evidence="8">Pantothenate synthetase</fullName>
        <shortName evidence="8">PS</shortName>
        <ecNumber evidence="8">6.3.2.1</ecNumber>
    </recommendedName>
    <alternativeName>
        <fullName evidence="8">Pantoate--beta-alanine ligase</fullName>
    </alternativeName>
    <alternativeName>
        <fullName evidence="8">Pantoate-activating enzyme</fullName>
    </alternativeName>
</protein>
<dbReference type="RefSeq" id="WP_036792514.1">
    <property type="nucleotide sequence ID" value="NZ_JQZV01000013.1"/>
</dbReference>
<feature type="binding site" evidence="8">
    <location>
        <begin position="149"/>
        <end position="152"/>
    </location>
    <ligand>
        <name>ATP</name>
        <dbReference type="ChEBI" id="CHEBI:30616"/>
    </ligand>
</feature>
<keyword evidence="10" id="KW-1185">Reference proteome</keyword>
<dbReference type="NCBIfam" id="TIGR00018">
    <property type="entry name" value="panC"/>
    <property type="match status" value="1"/>
</dbReference>
<feature type="active site" description="Proton donor" evidence="8">
    <location>
        <position position="37"/>
    </location>
</feature>
<keyword evidence="3 8" id="KW-0436">Ligase</keyword>
<comment type="pathway">
    <text evidence="1 8">Cofactor biosynthesis; (R)-pantothenate biosynthesis; (R)-pantothenate from (R)-pantoate and beta-alanine: step 1/1.</text>
</comment>
<feature type="binding site" evidence="8">
    <location>
        <begin position="187"/>
        <end position="190"/>
    </location>
    <ligand>
        <name>ATP</name>
        <dbReference type="ChEBI" id="CHEBI:30616"/>
    </ligand>
</feature>
<name>A0ABR4XMT0_9PORP</name>
<comment type="similarity">
    <text evidence="2 8">Belongs to the pantothenate synthetase family.</text>
</comment>
<dbReference type="PANTHER" id="PTHR21299">
    <property type="entry name" value="CYTIDYLATE KINASE/PANTOATE-BETA-ALANINE LIGASE"/>
    <property type="match status" value="1"/>
</dbReference>
<dbReference type="PANTHER" id="PTHR21299:SF1">
    <property type="entry name" value="PANTOATE--BETA-ALANINE LIGASE"/>
    <property type="match status" value="1"/>
</dbReference>
<comment type="subcellular location">
    <subcellularLocation>
        <location evidence="8">Cytoplasm</location>
    </subcellularLocation>
</comment>
<reference evidence="9 10" key="1">
    <citation type="submission" date="2014-08" db="EMBL/GenBank/DDBJ databases">
        <title>Porphyromonas canoris strain:OH2762 Genome sequencing.</title>
        <authorList>
            <person name="Wallis C."/>
            <person name="Deusch O."/>
            <person name="O'Flynn C."/>
            <person name="Davis I."/>
            <person name="Jospin G."/>
            <person name="Darling A.E."/>
            <person name="Coil D.A."/>
            <person name="Alexiev A."/>
            <person name="Horsfall A."/>
            <person name="Kirkwood N."/>
            <person name="Harris S."/>
            <person name="Eisen J.A."/>
        </authorList>
    </citation>
    <scope>NUCLEOTIDE SEQUENCE [LARGE SCALE GENOMIC DNA]</scope>
    <source>
        <strain evidence="10">COT-108 OH2762</strain>
    </source>
</reference>
<feature type="binding site" evidence="8">
    <location>
        <position position="61"/>
    </location>
    <ligand>
        <name>beta-alanine</name>
        <dbReference type="ChEBI" id="CHEBI:57966"/>
    </ligand>
</feature>
<evidence type="ECO:0000256" key="8">
    <source>
        <dbReference type="HAMAP-Rule" id="MF_00158"/>
    </source>
</evidence>
<evidence type="ECO:0000256" key="7">
    <source>
        <dbReference type="ARBA" id="ARBA00048258"/>
    </source>
</evidence>
<evidence type="ECO:0000256" key="1">
    <source>
        <dbReference type="ARBA" id="ARBA00004990"/>
    </source>
</evidence>
<dbReference type="SUPFAM" id="SSF52374">
    <property type="entry name" value="Nucleotidylyl transferase"/>
    <property type="match status" value="1"/>
</dbReference>
<comment type="subunit">
    <text evidence="8">Homodimer.</text>
</comment>
<dbReference type="Gene3D" id="3.30.1300.10">
    <property type="entry name" value="Pantoate-beta-alanine ligase, C-terminal domain"/>
    <property type="match status" value="1"/>
</dbReference>
<feature type="binding site" evidence="8">
    <location>
        <position position="179"/>
    </location>
    <ligand>
        <name>ATP</name>
        <dbReference type="ChEBI" id="CHEBI:30616"/>
    </ligand>
</feature>
<dbReference type="Proteomes" id="UP000030101">
    <property type="component" value="Unassembled WGS sequence"/>
</dbReference>
<dbReference type="InterPro" id="IPR042176">
    <property type="entry name" value="Pantoate_ligase_C"/>
</dbReference>
<dbReference type="InterPro" id="IPR014729">
    <property type="entry name" value="Rossmann-like_a/b/a_fold"/>
</dbReference>
<evidence type="ECO:0000256" key="3">
    <source>
        <dbReference type="ARBA" id="ARBA00022598"/>
    </source>
</evidence>
<dbReference type="InterPro" id="IPR004821">
    <property type="entry name" value="Cyt_trans-like"/>
</dbReference>
<evidence type="ECO:0000313" key="9">
    <source>
        <dbReference type="EMBL" id="KGN92270.1"/>
    </source>
</evidence>
<comment type="function">
    <text evidence="8">Catalyzes the condensation of pantoate with beta-alanine in an ATP-dependent reaction via a pantoyl-adenylate intermediate.</text>
</comment>
<comment type="caution">
    <text evidence="9">The sequence shown here is derived from an EMBL/GenBank/DDBJ whole genome shotgun (WGS) entry which is preliminary data.</text>
</comment>
<comment type="catalytic activity">
    <reaction evidence="7 8">
        <text>(R)-pantoate + beta-alanine + ATP = (R)-pantothenate + AMP + diphosphate + H(+)</text>
        <dbReference type="Rhea" id="RHEA:10912"/>
        <dbReference type="ChEBI" id="CHEBI:15378"/>
        <dbReference type="ChEBI" id="CHEBI:15980"/>
        <dbReference type="ChEBI" id="CHEBI:29032"/>
        <dbReference type="ChEBI" id="CHEBI:30616"/>
        <dbReference type="ChEBI" id="CHEBI:33019"/>
        <dbReference type="ChEBI" id="CHEBI:57966"/>
        <dbReference type="ChEBI" id="CHEBI:456215"/>
        <dbReference type="EC" id="6.3.2.1"/>
    </reaction>
</comment>
<feature type="binding site" evidence="8">
    <location>
        <position position="61"/>
    </location>
    <ligand>
        <name>(R)-pantoate</name>
        <dbReference type="ChEBI" id="CHEBI:15980"/>
    </ligand>
</feature>
<evidence type="ECO:0000256" key="4">
    <source>
        <dbReference type="ARBA" id="ARBA00022655"/>
    </source>
</evidence>
<dbReference type="InterPro" id="IPR003721">
    <property type="entry name" value="Pantoate_ligase"/>
</dbReference>
<dbReference type="EC" id="6.3.2.1" evidence="8"/>
<evidence type="ECO:0000256" key="5">
    <source>
        <dbReference type="ARBA" id="ARBA00022741"/>
    </source>
</evidence>
<keyword evidence="5 8" id="KW-0547">Nucleotide-binding</keyword>
<evidence type="ECO:0000313" key="10">
    <source>
        <dbReference type="Proteomes" id="UP000030101"/>
    </source>
</evidence>
<dbReference type="EMBL" id="JQZV01000013">
    <property type="protein sequence ID" value="KGN92270.1"/>
    <property type="molecule type" value="Genomic_DNA"/>
</dbReference>
<dbReference type="Pfam" id="PF02569">
    <property type="entry name" value="Pantoate_ligase"/>
    <property type="match status" value="1"/>
</dbReference>
<dbReference type="HAMAP" id="MF_00158">
    <property type="entry name" value="PanC"/>
    <property type="match status" value="1"/>
</dbReference>
<dbReference type="Gene3D" id="3.40.50.620">
    <property type="entry name" value="HUPs"/>
    <property type="match status" value="1"/>
</dbReference>
<organism evidence="9 10">
    <name type="scientific">Porphyromonas canoris</name>
    <dbReference type="NCBI Taxonomy" id="36875"/>
    <lineage>
        <taxon>Bacteria</taxon>
        <taxon>Pseudomonadati</taxon>
        <taxon>Bacteroidota</taxon>
        <taxon>Bacteroidia</taxon>
        <taxon>Bacteroidales</taxon>
        <taxon>Porphyromonadaceae</taxon>
        <taxon>Porphyromonas</taxon>
    </lineage>
</organism>
<gene>
    <name evidence="8" type="primary">panC</name>
    <name evidence="9" type="ORF">HQ43_09695</name>
</gene>
<evidence type="ECO:0000256" key="6">
    <source>
        <dbReference type="ARBA" id="ARBA00022840"/>
    </source>
</evidence>
<proteinExistence type="inferred from homology"/>
<dbReference type="CDD" id="cd00560">
    <property type="entry name" value="PanC"/>
    <property type="match status" value="1"/>
</dbReference>
<feature type="binding site" evidence="8">
    <location>
        <begin position="30"/>
        <end position="37"/>
    </location>
    <ligand>
        <name>ATP</name>
        <dbReference type="ChEBI" id="CHEBI:30616"/>
    </ligand>
</feature>
<feature type="binding site" evidence="8">
    <location>
        <position position="155"/>
    </location>
    <ligand>
        <name>(R)-pantoate</name>
        <dbReference type="ChEBI" id="CHEBI:15980"/>
    </ligand>
</feature>
<comment type="miscellaneous">
    <text evidence="8">The reaction proceeds by a bi uni uni bi ping pong mechanism.</text>
</comment>